<dbReference type="Pfam" id="PF00005">
    <property type="entry name" value="ABC_tran"/>
    <property type="match status" value="1"/>
</dbReference>
<dbReference type="GO" id="GO:0006879">
    <property type="term" value="P:intracellular iron ion homeostasis"/>
    <property type="evidence" value="ECO:0007669"/>
    <property type="project" value="TreeGrafter"/>
</dbReference>
<dbReference type="AlphaFoldDB" id="A0A381SJL0"/>
<dbReference type="EMBL" id="UINC01003204">
    <property type="protein sequence ID" value="SVA04235.1"/>
    <property type="molecule type" value="Genomic_DNA"/>
</dbReference>
<feature type="non-terminal residue" evidence="3">
    <location>
        <position position="1"/>
    </location>
</feature>
<name>A0A381SJL0_9ZZZZ</name>
<dbReference type="GO" id="GO:0005743">
    <property type="term" value="C:mitochondrial inner membrane"/>
    <property type="evidence" value="ECO:0007669"/>
    <property type="project" value="TreeGrafter"/>
</dbReference>
<dbReference type="InterPro" id="IPR027417">
    <property type="entry name" value="P-loop_NTPase"/>
</dbReference>
<sequence length="185" mass="20611">DLNLQEITQASLRDAIGVVPQDTVLFNDTIYYNIAYGDPSADEQHIYEAARTARIHDFISQLPSGYQTRVGERGLKLSGGEKQRVAIARAVLKNPTVFFFDEATSSLDSATETDIQTNLDEISSGRSTLIIAHRLSTVVSADRILVLDDGRIIEHGTHQQLLARGGLYADLWQEQEKERESRQPV</sequence>
<keyword evidence="1" id="KW-0813">Transport</keyword>
<dbReference type="GO" id="GO:0016887">
    <property type="term" value="F:ATP hydrolysis activity"/>
    <property type="evidence" value="ECO:0007669"/>
    <property type="project" value="InterPro"/>
</dbReference>
<dbReference type="InterPro" id="IPR003439">
    <property type="entry name" value="ABC_transporter-like_ATP-bd"/>
</dbReference>
<dbReference type="Gene3D" id="3.40.50.300">
    <property type="entry name" value="P-loop containing nucleotide triphosphate hydrolases"/>
    <property type="match status" value="1"/>
</dbReference>
<dbReference type="InterPro" id="IPR017871">
    <property type="entry name" value="ABC_transporter-like_CS"/>
</dbReference>
<dbReference type="InterPro" id="IPR039421">
    <property type="entry name" value="Type_1_exporter"/>
</dbReference>
<feature type="domain" description="ABC transporter" evidence="2">
    <location>
        <begin position="2"/>
        <end position="174"/>
    </location>
</feature>
<dbReference type="PROSITE" id="PS50893">
    <property type="entry name" value="ABC_TRANSPORTER_2"/>
    <property type="match status" value="1"/>
</dbReference>
<dbReference type="GO" id="GO:0042626">
    <property type="term" value="F:ATPase-coupled transmembrane transporter activity"/>
    <property type="evidence" value="ECO:0007669"/>
    <property type="project" value="TreeGrafter"/>
</dbReference>
<dbReference type="GO" id="GO:0005524">
    <property type="term" value="F:ATP binding"/>
    <property type="evidence" value="ECO:0007669"/>
    <property type="project" value="InterPro"/>
</dbReference>
<dbReference type="PANTHER" id="PTHR24221:SF402">
    <property type="entry name" value="IRON-SULFUR CLUSTERS TRANSPORTER ABCB7, MITOCHONDRIAL"/>
    <property type="match status" value="1"/>
</dbReference>
<evidence type="ECO:0000256" key="1">
    <source>
        <dbReference type="ARBA" id="ARBA00022448"/>
    </source>
</evidence>
<dbReference type="PANTHER" id="PTHR24221">
    <property type="entry name" value="ATP-BINDING CASSETTE SUB-FAMILY B"/>
    <property type="match status" value="1"/>
</dbReference>
<dbReference type="PROSITE" id="PS00211">
    <property type="entry name" value="ABC_TRANSPORTER_1"/>
    <property type="match status" value="1"/>
</dbReference>
<proteinExistence type="predicted"/>
<reference evidence="3" key="1">
    <citation type="submission" date="2018-05" db="EMBL/GenBank/DDBJ databases">
        <authorList>
            <person name="Lanie J.A."/>
            <person name="Ng W.-L."/>
            <person name="Kazmierczak K.M."/>
            <person name="Andrzejewski T.M."/>
            <person name="Davidsen T.M."/>
            <person name="Wayne K.J."/>
            <person name="Tettelin H."/>
            <person name="Glass J.I."/>
            <person name="Rusch D."/>
            <person name="Podicherti R."/>
            <person name="Tsui H.-C.T."/>
            <person name="Winkler M.E."/>
        </authorList>
    </citation>
    <scope>NUCLEOTIDE SEQUENCE</scope>
</reference>
<evidence type="ECO:0000313" key="3">
    <source>
        <dbReference type="EMBL" id="SVA04235.1"/>
    </source>
</evidence>
<accession>A0A381SJL0</accession>
<organism evidence="3">
    <name type="scientific">marine metagenome</name>
    <dbReference type="NCBI Taxonomy" id="408172"/>
    <lineage>
        <taxon>unclassified sequences</taxon>
        <taxon>metagenomes</taxon>
        <taxon>ecological metagenomes</taxon>
    </lineage>
</organism>
<protein>
    <recommendedName>
        <fullName evidence="2">ABC transporter domain-containing protein</fullName>
    </recommendedName>
</protein>
<dbReference type="SUPFAM" id="SSF52540">
    <property type="entry name" value="P-loop containing nucleoside triphosphate hydrolases"/>
    <property type="match status" value="1"/>
</dbReference>
<gene>
    <name evidence="3" type="ORF">METZ01_LOCUS57089</name>
</gene>
<evidence type="ECO:0000259" key="2">
    <source>
        <dbReference type="PROSITE" id="PS50893"/>
    </source>
</evidence>